<dbReference type="PROSITE" id="PS50181">
    <property type="entry name" value="FBOX"/>
    <property type="match status" value="1"/>
</dbReference>
<sequence length="427" mass="48170">MNAGSAKAKKAAKEALIPSVWRHLPVELLERVLTKLSASALKTFSRVSKQWKVLIESEVFALKCDSIEPTLFVVQCHPYNPYIALPNLATDSWDKYDLEFLSGGEKAVFLAANEGLLLYQVYNSADIWAQQIVLIVQNPVSFKWRRFVVPLKLVGMHVKYARTTLLGGLQVDPGTGDFKVVVAFIDCHTRLNTSITPKEASIYDSSSNSWTVSVTESPVLMPQLQHPFLSYWLIGTSVYYGGELYWLVEEWDSYPDLTFQFKSLIKYNITLDTWDMVTVNWPCGAIGDLNFASFQDQLFMVNLHESKEKSLLPPEFPHLAPDLEMFDIGSAWRLLERVGDTFFDCDHDFKPFKAFAEGGAWFLLSEAVPGFVDILLVSNSRHVMPLPRLKCDVDETCRPPLMRIGLVESPCFLPLSLSVDPSIINLA</sequence>
<evidence type="ECO:0000313" key="3">
    <source>
        <dbReference type="Proteomes" id="UP001633002"/>
    </source>
</evidence>
<dbReference type="InterPro" id="IPR036047">
    <property type="entry name" value="F-box-like_dom_sf"/>
</dbReference>
<reference evidence="2 3" key="1">
    <citation type="submission" date="2024-09" db="EMBL/GenBank/DDBJ databases">
        <title>Chromosome-scale assembly of Riccia sorocarpa.</title>
        <authorList>
            <person name="Paukszto L."/>
        </authorList>
    </citation>
    <scope>NUCLEOTIDE SEQUENCE [LARGE SCALE GENOMIC DNA]</scope>
    <source>
        <strain evidence="2">LP-2024</strain>
        <tissue evidence="2">Aerial parts of the thallus</tissue>
    </source>
</reference>
<comment type="caution">
    <text evidence="2">The sequence shown here is derived from an EMBL/GenBank/DDBJ whole genome shotgun (WGS) entry which is preliminary data.</text>
</comment>
<dbReference type="PANTHER" id="PTHR31672:SF2">
    <property type="entry name" value="F-BOX DOMAIN-CONTAINING PROTEIN"/>
    <property type="match status" value="1"/>
</dbReference>
<dbReference type="PANTHER" id="PTHR31672">
    <property type="entry name" value="BNACNNG10540D PROTEIN"/>
    <property type="match status" value="1"/>
</dbReference>
<feature type="domain" description="F-box" evidence="1">
    <location>
        <begin position="18"/>
        <end position="63"/>
    </location>
</feature>
<dbReference type="SUPFAM" id="SSF81383">
    <property type="entry name" value="F-box domain"/>
    <property type="match status" value="1"/>
</dbReference>
<dbReference type="Proteomes" id="UP001633002">
    <property type="component" value="Unassembled WGS sequence"/>
</dbReference>
<protein>
    <recommendedName>
        <fullName evidence="1">F-box domain-containing protein</fullName>
    </recommendedName>
</protein>
<dbReference type="InterPro" id="IPR050796">
    <property type="entry name" value="SCF_F-box_component"/>
</dbReference>
<dbReference type="InterPro" id="IPR001810">
    <property type="entry name" value="F-box_dom"/>
</dbReference>
<accession>A0ABD3HMJ2</accession>
<keyword evidence="3" id="KW-1185">Reference proteome</keyword>
<name>A0ABD3HMJ2_9MARC</name>
<dbReference type="Gene3D" id="1.20.1280.50">
    <property type="match status" value="1"/>
</dbReference>
<organism evidence="2 3">
    <name type="scientific">Riccia sorocarpa</name>
    <dbReference type="NCBI Taxonomy" id="122646"/>
    <lineage>
        <taxon>Eukaryota</taxon>
        <taxon>Viridiplantae</taxon>
        <taxon>Streptophyta</taxon>
        <taxon>Embryophyta</taxon>
        <taxon>Marchantiophyta</taxon>
        <taxon>Marchantiopsida</taxon>
        <taxon>Marchantiidae</taxon>
        <taxon>Marchantiales</taxon>
        <taxon>Ricciaceae</taxon>
        <taxon>Riccia</taxon>
    </lineage>
</organism>
<dbReference type="EMBL" id="JBJQOH010000003">
    <property type="protein sequence ID" value="KAL3692762.1"/>
    <property type="molecule type" value="Genomic_DNA"/>
</dbReference>
<evidence type="ECO:0000259" key="1">
    <source>
        <dbReference type="PROSITE" id="PS50181"/>
    </source>
</evidence>
<proteinExistence type="predicted"/>
<dbReference type="AlphaFoldDB" id="A0ABD3HMJ2"/>
<gene>
    <name evidence="2" type="ORF">R1sor_006413</name>
</gene>
<dbReference type="Pfam" id="PF00646">
    <property type="entry name" value="F-box"/>
    <property type="match status" value="1"/>
</dbReference>
<dbReference type="SMART" id="SM00256">
    <property type="entry name" value="FBOX"/>
    <property type="match status" value="1"/>
</dbReference>
<evidence type="ECO:0000313" key="2">
    <source>
        <dbReference type="EMBL" id="KAL3692762.1"/>
    </source>
</evidence>